<accession>A0A2T5VHL3</accession>
<evidence type="ECO:0000313" key="1">
    <source>
        <dbReference type="EMBL" id="PTW63241.1"/>
    </source>
</evidence>
<dbReference type="Pfam" id="PF10025">
    <property type="entry name" value="DUF2267"/>
    <property type="match status" value="1"/>
</dbReference>
<dbReference type="EMBL" id="QAYG01000001">
    <property type="protein sequence ID" value="PTW63241.1"/>
    <property type="molecule type" value="Genomic_DNA"/>
</dbReference>
<name>A0A2T5VHL3_9HYPH</name>
<reference evidence="1 2" key="1">
    <citation type="submission" date="2018-04" db="EMBL/GenBank/DDBJ databases">
        <title>Genomic Encyclopedia of Archaeal and Bacterial Type Strains, Phase II (KMG-II): from individual species to whole genera.</title>
        <authorList>
            <person name="Goeker M."/>
        </authorList>
    </citation>
    <scope>NUCLEOTIDE SEQUENCE [LARGE SCALE GENOMIC DNA]</scope>
    <source>
        <strain evidence="1 2">DSM 23382</strain>
    </source>
</reference>
<dbReference type="Proteomes" id="UP000244081">
    <property type="component" value="Unassembled WGS sequence"/>
</dbReference>
<sequence>MPNDYQRAGPVFERFIEGARDALDLTTRNQTYTVVEGVLRTFRRRLNVEEGLRFADTLPAVLRALFVEGWDISVPPVAYAERSVLEEEVAGLRRHHNFAPHGSIRAVSSALRRFVDEQRFDQVLASLGDEACAFWSVEAD</sequence>
<keyword evidence="2" id="KW-1185">Reference proteome</keyword>
<organism evidence="1 2">
    <name type="scientific">Breoghania corrubedonensis</name>
    <dbReference type="NCBI Taxonomy" id="665038"/>
    <lineage>
        <taxon>Bacteria</taxon>
        <taxon>Pseudomonadati</taxon>
        <taxon>Pseudomonadota</taxon>
        <taxon>Alphaproteobacteria</taxon>
        <taxon>Hyphomicrobiales</taxon>
        <taxon>Stappiaceae</taxon>
        <taxon>Breoghania</taxon>
    </lineage>
</organism>
<comment type="caution">
    <text evidence="1">The sequence shown here is derived from an EMBL/GenBank/DDBJ whole genome shotgun (WGS) entry which is preliminary data.</text>
</comment>
<protein>
    <submittedName>
        <fullName evidence="1">Uncharacterized protein (DUF2267 family)</fullName>
    </submittedName>
</protein>
<dbReference type="InterPro" id="IPR018727">
    <property type="entry name" value="DUF2267"/>
</dbReference>
<dbReference type="Gene3D" id="1.10.490.110">
    <property type="entry name" value="Uncharacterized conserved protein DUF2267"/>
    <property type="match status" value="1"/>
</dbReference>
<dbReference type="RefSeq" id="WP_342753488.1">
    <property type="nucleotide sequence ID" value="NZ_QAYG01000001.1"/>
</dbReference>
<dbReference type="InterPro" id="IPR038282">
    <property type="entry name" value="DUF2267_sf"/>
</dbReference>
<gene>
    <name evidence="1" type="ORF">C8N35_1011292</name>
</gene>
<evidence type="ECO:0000313" key="2">
    <source>
        <dbReference type="Proteomes" id="UP000244081"/>
    </source>
</evidence>
<dbReference type="AlphaFoldDB" id="A0A2T5VHL3"/>
<proteinExistence type="predicted"/>